<evidence type="ECO:0008006" key="4">
    <source>
        <dbReference type="Google" id="ProtNLM"/>
    </source>
</evidence>
<feature type="region of interest" description="Disordered" evidence="1">
    <location>
        <begin position="385"/>
        <end position="404"/>
    </location>
</feature>
<feature type="compositionally biased region" description="Polar residues" evidence="1">
    <location>
        <begin position="572"/>
        <end position="590"/>
    </location>
</feature>
<dbReference type="EMBL" id="SSTD01003912">
    <property type="protein sequence ID" value="TYK24656.1"/>
    <property type="molecule type" value="Genomic_DNA"/>
</dbReference>
<feature type="region of interest" description="Disordered" evidence="1">
    <location>
        <begin position="487"/>
        <end position="535"/>
    </location>
</feature>
<sequence length="739" mass="82399">MHEDILKIGILGFWKWWEGIGFSFPSPFLFSSSSSPFSWSVLGLFLSVDVVKFLLVTVVLCFQRMEEMRDCYDSLLSAAAATENSAYEFSVSLQEMGACLLEKTALNEDEDSGKVLLMLGKVQFELQKLVDRYRAHISQTITRPSESLLNQLRTVEEMKRQCDEKREVYEYMRQRHKEKGRSKTFKGESFTLQQLQTAREEYDDEATLFVFRLESLRQGQSRSLLTQAARHHAAQLCFFKKALQSLEAVEPHVKSLTEQQHIDYRFSGLEDENVDDGQHDSVDDDDDGYDEGDDGELSFDYAQNDHDQAISTLQNSELDQPDLAFHHVEALKENLDRNRRNSFSFGGRTVSQSAPLFPDKKFDAAERIKQMRPSSTRKFHTYVLPTPADTKGSNSRVSGNPVPNTIQTIRQQNLMRHSSPLEPRKFDKLVGDENTSGHGATKAQSVLKESNTNASSTQLPPPLSDALARQSLAASDAKKIKRLAFSGPLIGKPSTNKPAPVENPQLFSGPLLRNPIPQPLSSSPKVSPAASPTFISSPKINELHELPRPPISSTFKSSRPSGLIGHSAPLVSKSQGQSAATKTVVRSTASPLPMPPPQTITRSFSIPYRRAMETEPLFPEPKPLETVRSAEMILDTSSPPLSPLTLSNNQSQTSTGSENGPATKGFTQNVNIQVNLNIWGIRLKHGVADYISFGLDLLGVHDHPNHGYMGHLDILFSKDVMCSISTFNDFDVFNARLRQ</sequence>
<proteinExistence type="predicted"/>
<feature type="compositionally biased region" description="Polar residues" evidence="1">
    <location>
        <begin position="433"/>
        <end position="458"/>
    </location>
</feature>
<dbReference type="AlphaFoldDB" id="A0A5D3DLY4"/>
<evidence type="ECO:0000313" key="2">
    <source>
        <dbReference type="EMBL" id="TYK24656.1"/>
    </source>
</evidence>
<dbReference type="PANTHER" id="PTHR34119:SF1">
    <property type="entry name" value="OS04G0394700 PROTEIN"/>
    <property type="match status" value="1"/>
</dbReference>
<reference evidence="2 3" key="1">
    <citation type="submission" date="2019-08" db="EMBL/GenBank/DDBJ databases">
        <title>Draft genome sequences of two oriental melons (Cucumis melo L. var makuwa).</title>
        <authorList>
            <person name="Kwon S.-Y."/>
        </authorList>
    </citation>
    <scope>NUCLEOTIDE SEQUENCE [LARGE SCALE GENOMIC DNA]</scope>
    <source>
        <strain evidence="3">cv. Chang Bougi</strain>
        <tissue evidence="2">Leaf</tissue>
    </source>
</reference>
<dbReference type="InterPro" id="IPR027267">
    <property type="entry name" value="AH/BAR_dom_sf"/>
</dbReference>
<protein>
    <recommendedName>
        <fullName evidence="4">BAR domain-containing protein</fullName>
    </recommendedName>
</protein>
<feature type="compositionally biased region" description="Polar residues" evidence="1">
    <location>
        <begin position="653"/>
        <end position="664"/>
    </location>
</feature>
<dbReference type="PANTHER" id="PTHR34119">
    <property type="entry name" value="HYDROXYPROLINE-RICH GLYCOPROTEIN-LIKE"/>
    <property type="match status" value="1"/>
</dbReference>
<dbReference type="CDD" id="cd07307">
    <property type="entry name" value="BAR"/>
    <property type="match status" value="1"/>
</dbReference>
<feature type="region of interest" description="Disordered" evidence="1">
    <location>
        <begin position="568"/>
        <end position="601"/>
    </location>
</feature>
<feature type="compositionally biased region" description="Acidic residues" evidence="1">
    <location>
        <begin position="282"/>
        <end position="297"/>
    </location>
</feature>
<organism evidence="2 3">
    <name type="scientific">Cucumis melo var. makuwa</name>
    <name type="common">Oriental melon</name>
    <dbReference type="NCBI Taxonomy" id="1194695"/>
    <lineage>
        <taxon>Eukaryota</taxon>
        <taxon>Viridiplantae</taxon>
        <taxon>Streptophyta</taxon>
        <taxon>Embryophyta</taxon>
        <taxon>Tracheophyta</taxon>
        <taxon>Spermatophyta</taxon>
        <taxon>Magnoliopsida</taxon>
        <taxon>eudicotyledons</taxon>
        <taxon>Gunneridae</taxon>
        <taxon>Pentapetalae</taxon>
        <taxon>rosids</taxon>
        <taxon>fabids</taxon>
        <taxon>Cucurbitales</taxon>
        <taxon>Cucurbitaceae</taxon>
        <taxon>Benincaseae</taxon>
        <taxon>Cucumis</taxon>
    </lineage>
</organism>
<dbReference type="SUPFAM" id="SSF103657">
    <property type="entry name" value="BAR/IMD domain-like"/>
    <property type="match status" value="1"/>
</dbReference>
<accession>A0A5D3DLY4</accession>
<dbReference type="InterPro" id="IPR037488">
    <property type="entry name" value="At2g33490-like"/>
</dbReference>
<feature type="compositionally biased region" description="Basic and acidic residues" evidence="1">
    <location>
        <begin position="422"/>
        <end position="431"/>
    </location>
</feature>
<dbReference type="Gene3D" id="1.20.1270.60">
    <property type="entry name" value="Arfaptin homology (AH) domain/BAR domain"/>
    <property type="match status" value="1"/>
</dbReference>
<dbReference type="Proteomes" id="UP000321947">
    <property type="component" value="Unassembled WGS sequence"/>
</dbReference>
<feature type="region of interest" description="Disordered" evidence="1">
    <location>
        <begin position="638"/>
        <end position="664"/>
    </location>
</feature>
<comment type="caution">
    <text evidence="2">The sequence shown here is derived from an EMBL/GenBank/DDBJ whole genome shotgun (WGS) entry which is preliminary data.</text>
</comment>
<gene>
    <name evidence="2" type="ORF">E5676_scaffold266G002060</name>
</gene>
<feature type="compositionally biased region" description="Polar residues" evidence="1">
    <location>
        <begin position="391"/>
        <end position="404"/>
    </location>
</feature>
<feature type="region of interest" description="Disordered" evidence="1">
    <location>
        <begin position="270"/>
        <end position="298"/>
    </location>
</feature>
<evidence type="ECO:0000313" key="3">
    <source>
        <dbReference type="Proteomes" id="UP000321947"/>
    </source>
</evidence>
<name>A0A5D3DLY4_CUCMM</name>
<feature type="compositionally biased region" description="Low complexity" evidence="1">
    <location>
        <begin position="519"/>
        <end position="532"/>
    </location>
</feature>
<evidence type="ECO:0000256" key="1">
    <source>
        <dbReference type="SAM" id="MobiDB-lite"/>
    </source>
</evidence>
<feature type="compositionally biased region" description="Low complexity" evidence="1">
    <location>
        <begin position="638"/>
        <end position="652"/>
    </location>
</feature>
<feature type="region of interest" description="Disordered" evidence="1">
    <location>
        <begin position="415"/>
        <end position="463"/>
    </location>
</feature>